<dbReference type="RefSeq" id="XP_013264732.1">
    <property type="nucleotide sequence ID" value="XM_013409278.1"/>
</dbReference>
<feature type="region of interest" description="Disordered" evidence="1">
    <location>
        <begin position="322"/>
        <end position="398"/>
    </location>
</feature>
<dbReference type="HOGENOM" id="CLU_381295_0_0_1"/>
<feature type="compositionally biased region" description="Low complexity" evidence="1">
    <location>
        <begin position="48"/>
        <end position="61"/>
    </location>
</feature>
<dbReference type="EMBL" id="AMGV01000001">
    <property type="protein sequence ID" value="KEF62142.1"/>
    <property type="molecule type" value="Genomic_DNA"/>
</dbReference>
<evidence type="ECO:0000313" key="4">
    <source>
        <dbReference type="Proteomes" id="UP000027920"/>
    </source>
</evidence>
<feature type="compositionally biased region" description="Basic residues" evidence="1">
    <location>
        <begin position="867"/>
        <end position="877"/>
    </location>
</feature>
<feature type="compositionally biased region" description="Basic and acidic residues" evidence="1">
    <location>
        <begin position="854"/>
        <end position="866"/>
    </location>
</feature>
<dbReference type="AlphaFoldDB" id="A0A072PQW6"/>
<feature type="compositionally biased region" description="Acidic residues" evidence="1">
    <location>
        <begin position="337"/>
        <end position="358"/>
    </location>
</feature>
<feature type="region of interest" description="Disordered" evidence="1">
    <location>
        <begin position="444"/>
        <end position="564"/>
    </location>
</feature>
<keyword evidence="4" id="KW-1185">Reference proteome</keyword>
<feature type="compositionally biased region" description="Polar residues" evidence="1">
    <location>
        <begin position="76"/>
        <end position="87"/>
    </location>
</feature>
<protein>
    <recommendedName>
        <fullName evidence="2">Rrn9 domain-containing protein</fullName>
    </recommendedName>
</protein>
<feature type="compositionally biased region" description="Low complexity" evidence="1">
    <location>
        <begin position="878"/>
        <end position="900"/>
    </location>
</feature>
<feature type="region of interest" description="Disordered" evidence="1">
    <location>
        <begin position="758"/>
        <end position="790"/>
    </location>
</feature>
<gene>
    <name evidence="3" type="ORF">A1O9_00114</name>
</gene>
<feature type="compositionally biased region" description="Acidic residues" evidence="1">
    <location>
        <begin position="501"/>
        <end position="510"/>
    </location>
</feature>
<dbReference type="STRING" id="1182545.A0A072PQW6"/>
<feature type="region of interest" description="Disordered" evidence="1">
    <location>
        <begin position="854"/>
        <end position="907"/>
    </location>
</feature>
<feature type="compositionally biased region" description="Basic and acidic residues" evidence="1">
    <location>
        <begin position="758"/>
        <end position="768"/>
    </location>
</feature>
<feature type="compositionally biased region" description="Basic and acidic residues" evidence="1">
    <location>
        <begin position="190"/>
        <end position="200"/>
    </location>
</feature>
<proteinExistence type="predicted"/>
<feature type="domain" description="Rrn9" evidence="2">
    <location>
        <begin position="141"/>
        <end position="240"/>
    </location>
</feature>
<dbReference type="GeneID" id="25275066"/>
<comment type="caution">
    <text evidence="3">The sequence shown here is derived from an EMBL/GenBank/DDBJ whole genome shotgun (WGS) entry which is preliminary data.</text>
</comment>
<evidence type="ECO:0000256" key="1">
    <source>
        <dbReference type="SAM" id="MobiDB-lite"/>
    </source>
</evidence>
<accession>A0A072PQW6</accession>
<dbReference type="VEuPathDB" id="FungiDB:A1O9_00114"/>
<feature type="compositionally biased region" description="Basic and acidic residues" evidence="1">
    <location>
        <begin position="322"/>
        <end position="336"/>
    </location>
</feature>
<dbReference type="OrthoDB" id="5412288at2759"/>
<dbReference type="Pfam" id="PF10680">
    <property type="entry name" value="RRN9"/>
    <property type="match status" value="1"/>
</dbReference>
<feature type="region of interest" description="Disordered" evidence="1">
    <location>
        <begin position="1"/>
        <end position="87"/>
    </location>
</feature>
<organism evidence="3 4">
    <name type="scientific">Exophiala aquamarina CBS 119918</name>
    <dbReference type="NCBI Taxonomy" id="1182545"/>
    <lineage>
        <taxon>Eukaryota</taxon>
        <taxon>Fungi</taxon>
        <taxon>Dikarya</taxon>
        <taxon>Ascomycota</taxon>
        <taxon>Pezizomycotina</taxon>
        <taxon>Eurotiomycetes</taxon>
        <taxon>Chaetothyriomycetidae</taxon>
        <taxon>Chaetothyriales</taxon>
        <taxon>Herpotrichiellaceae</taxon>
        <taxon>Exophiala</taxon>
    </lineage>
</organism>
<feature type="compositionally biased region" description="Basic residues" evidence="1">
    <location>
        <begin position="169"/>
        <end position="184"/>
    </location>
</feature>
<feature type="compositionally biased region" description="Basic and acidic residues" evidence="1">
    <location>
        <begin position="20"/>
        <end position="38"/>
    </location>
</feature>
<dbReference type="InterPro" id="IPR019622">
    <property type="entry name" value="Rrn9_dom"/>
</dbReference>
<name>A0A072PQW6_9EURO</name>
<feature type="compositionally biased region" description="Polar residues" evidence="1">
    <location>
        <begin position="362"/>
        <end position="382"/>
    </location>
</feature>
<feature type="compositionally biased region" description="Basic residues" evidence="1">
    <location>
        <begin position="549"/>
        <end position="561"/>
    </location>
</feature>
<evidence type="ECO:0000313" key="3">
    <source>
        <dbReference type="EMBL" id="KEF62142.1"/>
    </source>
</evidence>
<dbReference type="Proteomes" id="UP000027920">
    <property type="component" value="Unassembled WGS sequence"/>
</dbReference>
<feature type="compositionally biased region" description="Polar residues" evidence="1">
    <location>
        <begin position="527"/>
        <end position="546"/>
    </location>
</feature>
<feature type="region of interest" description="Disordered" evidence="1">
    <location>
        <begin position="167"/>
        <end position="209"/>
    </location>
</feature>
<feature type="compositionally biased region" description="Low complexity" evidence="1">
    <location>
        <begin position="389"/>
        <end position="398"/>
    </location>
</feature>
<feature type="region of interest" description="Disordered" evidence="1">
    <location>
        <begin position="633"/>
        <end position="655"/>
    </location>
</feature>
<reference evidence="3 4" key="1">
    <citation type="submission" date="2013-03" db="EMBL/GenBank/DDBJ databases">
        <title>The Genome Sequence of Exophiala aquamarina CBS 119918.</title>
        <authorList>
            <consortium name="The Broad Institute Genomics Platform"/>
            <person name="Cuomo C."/>
            <person name="de Hoog S."/>
            <person name="Gorbushina A."/>
            <person name="Walker B."/>
            <person name="Young S.K."/>
            <person name="Zeng Q."/>
            <person name="Gargeya S."/>
            <person name="Fitzgerald M."/>
            <person name="Haas B."/>
            <person name="Abouelleil A."/>
            <person name="Allen A.W."/>
            <person name="Alvarado L."/>
            <person name="Arachchi H.M."/>
            <person name="Berlin A.M."/>
            <person name="Chapman S.B."/>
            <person name="Gainer-Dewar J."/>
            <person name="Goldberg J."/>
            <person name="Griggs A."/>
            <person name="Gujja S."/>
            <person name="Hansen M."/>
            <person name="Howarth C."/>
            <person name="Imamovic A."/>
            <person name="Ireland A."/>
            <person name="Larimer J."/>
            <person name="McCowan C."/>
            <person name="Murphy C."/>
            <person name="Pearson M."/>
            <person name="Poon T.W."/>
            <person name="Priest M."/>
            <person name="Roberts A."/>
            <person name="Saif S."/>
            <person name="Shea T."/>
            <person name="Sisk P."/>
            <person name="Sykes S."/>
            <person name="Wortman J."/>
            <person name="Nusbaum C."/>
            <person name="Birren B."/>
        </authorList>
    </citation>
    <scope>NUCLEOTIDE SEQUENCE [LARGE SCALE GENOMIC DNA]</scope>
    <source>
        <strain evidence="3 4">CBS 119918</strain>
    </source>
</reference>
<sequence>MDFGSEYAESDESSTSQSEMGRRDRSEQEDNDEMDPRDLMTSPPPLSPSQVQQHPPSSSKPITSRATTISRPEGNQHPNTLSPIEYSSANSLNIPSILSTNAYGQGPDARTYFTRPNRFFGAPATWKSWTQTERDLAKGIDRARATDLTLHLCGAFALRRELAEVASSGRRRSGTLKAKGKGKARANNVDGDRDESHGDDSGDEEDNERNRAALVSSGNFALPRTWTVWPMLGHQVPREELLPRLGAEGECRARPDMRPSAALEECLIATVTKLARERWSRRDWQDDQKTDDIEDEKADSRLLIRHGSGFVDQDNGAEDALENDHQEDLDPDRSDPGEENSIDDNAEEQSEEQEDDPDYPMFTSQPYASPISSASETGTSSCVKKELDSPLSNSSSLDLLVNSRPVPLADDRQARELFLPSARHILARLDALLLGLHKARAAYAGKRTGKPRGRSSSQLLSADPARSASLPRTPQTTEIRGRGRSRGNPLQRDASSRNNDADGEDDEDDAALQSTLQSWSHFHHRTSSPNIDHSTPSTPQFMNSQDSHQKRKRPVQRTKKLPPRDWSDVVGMAALAGWDPNVVQRASERCAGLFGENMLFRTFFERESEGNRSMYKVNHGSTNQSWYTEQLALDDESPPCNSPAEEEQEREGQTVVDKIRTSAPCTQCREGRFGCMAPGNEDNNGNNDVEASETRTGLGTGRVRCKRCTQRGFECSGITVRENRERVCPHQSCERHDIPFRKMYHLRRHLNAIHADRSPAVDGRDASRGRNRSLMRRSTSSVGASSGCELMTDTDRNMDVDYAATGEPYDFLNIDGQSRDTIVCPVFDCKRHRIPFSRGVKLYDHVRRMHPHVDVEALKKSETSRRGEHRGRPKSKSKSQSQSQSRSQSRVRRVPFVQVQISEDPEG</sequence>
<evidence type="ECO:0000259" key="2">
    <source>
        <dbReference type="Pfam" id="PF10680"/>
    </source>
</evidence>